<protein>
    <submittedName>
        <fullName evidence="2">Uncharacterized protein</fullName>
    </submittedName>
</protein>
<accession>A0A382Y5A5</accession>
<evidence type="ECO:0000313" key="2">
    <source>
        <dbReference type="EMBL" id="SVD78527.1"/>
    </source>
</evidence>
<dbReference type="EMBL" id="UINC01173105">
    <property type="protein sequence ID" value="SVD78527.1"/>
    <property type="molecule type" value="Genomic_DNA"/>
</dbReference>
<gene>
    <name evidence="2" type="ORF">METZ01_LOCUS431381</name>
</gene>
<dbReference type="AlphaFoldDB" id="A0A382Y5A5"/>
<keyword evidence="1" id="KW-1133">Transmembrane helix</keyword>
<evidence type="ECO:0000256" key="1">
    <source>
        <dbReference type="SAM" id="Phobius"/>
    </source>
</evidence>
<organism evidence="2">
    <name type="scientific">marine metagenome</name>
    <dbReference type="NCBI Taxonomy" id="408172"/>
    <lineage>
        <taxon>unclassified sequences</taxon>
        <taxon>metagenomes</taxon>
        <taxon>ecological metagenomes</taxon>
    </lineage>
</organism>
<sequence length="40" mass="4559">MDIWSFVLVLNLGVVITAAVVWCGIFVYRRIRAYRNGDGD</sequence>
<keyword evidence="1" id="KW-0812">Transmembrane</keyword>
<proteinExistence type="predicted"/>
<feature type="transmembrane region" description="Helical" evidence="1">
    <location>
        <begin position="6"/>
        <end position="28"/>
    </location>
</feature>
<name>A0A382Y5A5_9ZZZZ</name>
<keyword evidence="1" id="KW-0472">Membrane</keyword>
<reference evidence="2" key="1">
    <citation type="submission" date="2018-05" db="EMBL/GenBank/DDBJ databases">
        <authorList>
            <person name="Lanie J.A."/>
            <person name="Ng W.-L."/>
            <person name="Kazmierczak K.M."/>
            <person name="Andrzejewski T.M."/>
            <person name="Davidsen T.M."/>
            <person name="Wayne K.J."/>
            <person name="Tettelin H."/>
            <person name="Glass J.I."/>
            <person name="Rusch D."/>
            <person name="Podicherti R."/>
            <person name="Tsui H.-C.T."/>
            <person name="Winkler M.E."/>
        </authorList>
    </citation>
    <scope>NUCLEOTIDE SEQUENCE</scope>
</reference>